<feature type="signal peptide" evidence="1">
    <location>
        <begin position="1"/>
        <end position="23"/>
    </location>
</feature>
<comment type="caution">
    <text evidence="2">The sequence shown here is derived from an EMBL/GenBank/DDBJ whole genome shotgun (WGS) entry which is preliminary data.</text>
</comment>
<protein>
    <submittedName>
        <fullName evidence="2">Uncharacterized protein</fullName>
    </submittedName>
</protein>
<dbReference type="EMBL" id="CAJVCH010530961">
    <property type="protein sequence ID" value="CAG7823902.1"/>
    <property type="molecule type" value="Genomic_DNA"/>
</dbReference>
<gene>
    <name evidence="2" type="ORF">AFUS01_LOCUS34091</name>
</gene>
<dbReference type="AlphaFoldDB" id="A0A8J2PCM7"/>
<feature type="chain" id="PRO_5035291354" evidence="1">
    <location>
        <begin position="24"/>
        <end position="82"/>
    </location>
</feature>
<sequence>MRILFVVLLVMFSIFYWLYPVEGAAFINPCGRYGHDHHACARHCRSRPCPRNGLYQGVRAESGTCTFGSCICHYSASRSRTC</sequence>
<evidence type="ECO:0000313" key="3">
    <source>
        <dbReference type="Proteomes" id="UP000708208"/>
    </source>
</evidence>
<organism evidence="2 3">
    <name type="scientific">Allacma fusca</name>
    <dbReference type="NCBI Taxonomy" id="39272"/>
    <lineage>
        <taxon>Eukaryota</taxon>
        <taxon>Metazoa</taxon>
        <taxon>Ecdysozoa</taxon>
        <taxon>Arthropoda</taxon>
        <taxon>Hexapoda</taxon>
        <taxon>Collembola</taxon>
        <taxon>Symphypleona</taxon>
        <taxon>Sminthuridae</taxon>
        <taxon>Allacma</taxon>
    </lineage>
</organism>
<name>A0A8J2PCM7_9HEXA</name>
<evidence type="ECO:0000256" key="1">
    <source>
        <dbReference type="SAM" id="SignalP"/>
    </source>
</evidence>
<keyword evidence="3" id="KW-1185">Reference proteome</keyword>
<accession>A0A8J2PCM7</accession>
<evidence type="ECO:0000313" key="2">
    <source>
        <dbReference type="EMBL" id="CAG7823902.1"/>
    </source>
</evidence>
<proteinExistence type="predicted"/>
<reference evidence="2" key="1">
    <citation type="submission" date="2021-06" db="EMBL/GenBank/DDBJ databases">
        <authorList>
            <person name="Hodson N. C."/>
            <person name="Mongue J. A."/>
            <person name="Jaron S. K."/>
        </authorList>
    </citation>
    <scope>NUCLEOTIDE SEQUENCE</scope>
</reference>
<keyword evidence="1" id="KW-0732">Signal</keyword>
<dbReference type="Proteomes" id="UP000708208">
    <property type="component" value="Unassembled WGS sequence"/>
</dbReference>